<dbReference type="RefSeq" id="XP_007711840.1">
    <property type="nucleotide sequence ID" value="XM_007713650.1"/>
</dbReference>
<name>W6Y2B8_COCC2</name>
<dbReference type="Proteomes" id="UP000053841">
    <property type="component" value="Unassembled WGS sequence"/>
</dbReference>
<dbReference type="AlphaFoldDB" id="W6Y2B8"/>
<keyword evidence="3" id="KW-1185">Reference proteome</keyword>
<dbReference type="KEGG" id="bze:COCCADRAFT_25939"/>
<reference evidence="2 3" key="1">
    <citation type="journal article" date="2013" name="PLoS Genet.">
        <title>Comparative genome structure, secondary metabolite, and effector coding capacity across Cochliobolus pathogens.</title>
        <authorList>
            <person name="Condon B.J."/>
            <person name="Leng Y."/>
            <person name="Wu D."/>
            <person name="Bushley K.E."/>
            <person name="Ohm R.A."/>
            <person name="Otillar R."/>
            <person name="Martin J."/>
            <person name="Schackwitz W."/>
            <person name="Grimwood J."/>
            <person name="MohdZainudin N."/>
            <person name="Xue C."/>
            <person name="Wang R."/>
            <person name="Manning V.A."/>
            <person name="Dhillon B."/>
            <person name="Tu Z.J."/>
            <person name="Steffenson B.J."/>
            <person name="Salamov A."/>
            <person name="Sun H."/>
            <person name="Lowry S."/>
            <person name="LaButti K."/>
            <person name="Han J."/>
            <person name="Copeland A."/>
            <person name="Lindquist E."/>
            <person name="Barry K."/>
            <person name="Schmutz J."/>
            <person name="Baker S.E."/>
            <person name="Ciuffetti L.M."/>
            <person name="Grigoriev I.V."/>
            <person name="Zhong S."/>
            <person name="Turgeon B.G."/>
        </authorList>
    </citation>
    <scope>NUCLEOTIDE SEQUENCE [LARGE SCALE GENOMIC DNA]</scope>
    <source>
        <strain evidence="2 3">26-R-13</strain>
    </source>
</reference>
<evidence type="ECO:0000313" key="2">
    <source>
        <dbReference type="EMBL" id="EUC33867.1"/>
    </source>
</evidence>
<feature type="chain" id="PRO_5004888462" description="Secreted protein" evidence="1">
    <location>
        <begin position="17"/>
        <end position="112"/>
    </location>
</feature>
<evidence type="ECO:0000256" key="1">
    <source>
        <dbReference type="SAM" id="SignalP"/>
    </source>
</evidence>
<gene>
    <name evidence="2" type="ORF">COCCADRAFT_25939</name>
</gene>
<dbReference type="HOGENOM" id="CLU_148203_0_0_1"/>
<dbReference type="OrthoDB" id="10420117at2759"/>
<dbReference type="EMBL" id="KI964602">
    <property type="protein sequence ID" value="EUC33867.1"/>
    <property type="molecule type" value="Genomic_DNA"/>
</dbReference>
<dbReference type="GeneID" id="19145906"/>
<keyword evidence="1" id="KW-0732">Signal</keyword>
<sequence length="112" mass="12020">MLSFLMLFISPTLIAGSLMCCFSDVNKSKKGPCNKDQYARHRDIINGWMQGCIRESCGTQAIGSGNPYAEAFNCPKRPVEGSFGRVVGDCYIQCIGYSSFGVCPSSPGTCAA</sequence>
<accession>W6Y2B8</accession>
<evidence type="ECO:0000313" key="3">
    <source>
        <dbReference type="Proteomes" id="UP000053841"/>
    </source>
</evidence>
<organism evidence="2 3">
    <name type="scientific">Cochliobolus carbonum (strain 26-R-13)</name>
    <name type="common">Maize leaf spot fungus</name>
    <name type="synonym">Bipolaris zeicola</name>
    <dbReference type="NCBI Taxonomy" id="930089"/>
    <lineage>
        <taxon>Eukaryota</taxon>
        <taxon>Fungi</taxon>
        <taxon>Dikarya</taxon>
        <taxon>Ascomycota</taxon>
        <taxon>Pezizomycotina</taxon>
        <taxon>Dothideomycetes</taxon>
        <taxon>Pleosporomycetidae</taxon>
        <taxon>Pleosporales</taxon>
        <taxon>Pleosporineae</taxon>
        <taxon>Pleosporaceae</taxon>
        <taxon>Bipolaris</taxon>
    </lineage>
</organism>
<proteinExistence type="predicted"/>
<protein>
    <recommendedName>
        <fullName evidence="4">Secreted protein</fullName>
    </recommendedName>
</protein>
<evidence type="ECO:0008006" key="4">
    <source>
        <dbReference type="Google" id="ProtNLM"/>
    </source>
</evidence>
<feature type="signal peptide" evidence="1">
    <location>
        <begin position="1"/>
        <end position="16"/>
    </location>
</feature>